<comment type="caution">
    <text evidence="2">The sequence shown here is derived from an EMBL/GenBank/DDBJ whole genome shotgun (WGS) entry which is preliminary data.</text>
</comment>
<protein>
    <submittedName>
        <fullName evidence="2">Uncharacterized protein</fullName>
    </submittedName>
</protein>
<dbReference type="OrthoDB" id="2195277at2"/>
<dbReference type="RefSeq" id="WP_010768610.1">
    <property type="nucleotide sequence ID" value="NZ_ASWE01000002.1"/>
</dbReference>
<accession>R3W5R1</accession>
<keyword evidence="3" id="KW-1185">Reference proteome</keyword>
<dbReference type="EMBL" id="AJAT01000016">
    <property type="protein sequence ID" value="EOL42971.1"/>
    <property type="molecule type" value="Genomic_DNA"/>
</dbReference>
<dbReference type="eggNOG" id="ENOG502ZJWY">
    <property type="taxonomic scope" value="Bacteria"/>
</dbReference>
<dbReference type="STRING" id="154621.RV11_GL003210"/>
<feature type="region of interest" description="Disordered" evidence="1">
    <location>
        <begin position="38"/>
        <end position="58"/>
    </location>
</feature>
<proteinExistence type="predicted"/>
<organism evidence="2 3">
    <name type="scientific">Enterococcus phoeniculicola ATCC BAA-412</name>
    <dbReference type="NCBI Taxonomy" id="1158610"/>
    <lineage>
        <taxon>Bacteria</taxon>
        <taxon>Bacillati</taxon>
        <taxon>Bacillota</taxon>
        <taxon>Bacilli</taxon>
        <taxon>Lactobacillales</taxon>
        <taxon>Enterococcaceae</taxon>
        <taxon>Enterococcus</taxon>
    </lineage>
</organism>
<dbReference type="HOGENOM" id="CLU_144057_0_0_9"/>
<sequence>MDKFDERAAIYEQMRLLIEERREISKMYFELKQQLNGIKEQQEKRTEPAEKTTRNRLAKESEYQQYMIEKNTTNSAVASYDHLSLKIASLLKEAGTPLSNKHIFDLLEMNISYKNLTHNILPRIAKDDNVNVNRAYRGFWQYYRK</sequence>
<gene>
    <name evidence="2" type="ORF">UC3_01948</name>
</gene>
<evidence type="ECO:0000313" key="3">
    <source>
        <dbReference type="Proteomes" id="UP000013785"/>
    </source>
</evidence>
<dbReference type="PATRIC" id="fig|1158610.3.peg.1942"/>
<evidence type="ECO:0000256" key="1">
    <source>
        <dbReference type="SAM" id="MobiDB-lite"/>
    </source>
</evidence>
<dbReference type="AlphaFoldDB" id="R3W5R1"/>
<name>R3W5R1_9ENTE</name>
<evidence type="ECO:0000313" key="2">
    <source>
        <dbReference type="EMBL" id="EOL42971.1"/>
    </source>
</evidence>
<dbReference type="Proteomes" id="UP000013785">
    <property type="component" value="Unassembled WGS sequence"/>
</dbReference>
<reference evidence="2 3" key="1">
    <citation type="submission" date="2013-02" db="EMBL/GenBank/DDBJ databases">
        <title>The Genome Sequence of Enterococcus phoeniculicola BAA-412.</title>
        <authorList>
            <consortium name="The Broad Institute Genome Sequencing Platform"/>
            <consortium name="The Broad Institute Genome Sequencing Center for Infectious Disease"/>
            <person name="Earl A.M."/>
            <person name="Gilmore M.S."/>
            <person name="Lebreton F."/>
            <person name="Walker B."/>
            <person name="Young S.K."/>
            <person name="Zeng Q."/>
            <person name="Gargeya S."/>
            <person name="Fitzgerald M."/>
            <person name="Haas B."/>
            <person name="Abouelleil A."/>
            <person name="Alvarado L."/>
            <person name="Arachchi H.M."/>
            <person name="Berlin A.M."/>
            <person name="Chapman S.B."/>
            <person name="Dewar J."/>
            <person name="Goldberg J."/>
            <person name="Griggs A."/>
            <person name="Gujja S."/>
            <person name="Hansen M."/>
            <person name="Howarth C."/>
            <person name="Imamovic A."/>
            <person name="Larimer J."/>
            <person name="McCowan C."/>
            <person name="Murphy C."/>
            <person name="Neiman D."/>
            <person name="Pearson M."/>
            <person name="Priest M."/>
            <person name="Roberts A."/>
            <person name="Saif S."/>
            <person name="Shea T."/>
            <person name="Sisk P."/>
            <person name="Sykes S."/>
            <person name="Wortman J."/>
            <person name="Nusbaum C."/>
            <person name="Birren B."/>
        </authorList>
    </citation>
    <scope>NUCLEOTIDE SEQUENCE [LARGE SCALE GENOMIC DNA]</scope>
    <source>
        <strain evidence="2 3">ATCC BAA-412</strain>
    </source>
</reference>
<feature type="compositionally biased region" description="Basic and acidic residues" evidence="1">
    <location>
        <begin position="40"/>
        <end position="58"/>
    </location>
</feature>